<dbReference type="PANTHER" id="PTHR37017:SF11">
    <property type="entry name" value="ESTERASE_LIPASE_THIOESTERASE DOMAIN-CONTAINING PROTEIN"/>
    <property type="match status" value="1"/>
</dbReference>
<proteinExistence type="predicted"/>
<evidence type="ECO:0000259" key="1">
    <source>
        <dbReference type="Pfam" id="PF12697"/>
    </source>
</evidence>
<accession>A0A319EGB3</accession>
<gene>
    <name evidence="2" type="ORF">BO71DRAFT_453063</name>
</gene>
<dbReference type="InterPro" id="IPR000073">
    <property type="entry name" value="AB_hydrolase_1"/>
</dbReference>
<feature type="domain" description="AB hydrolase-1" evidence="1">
    <location>
        <begin position="7"/>
        <end position="229"/>
    </location>
</feature>
<sequence>MPSLPTILFVPGAWHSPECLRKVVDRLEGVGSETDPVHLLSTGPAQHLLDFTADVAHIRGHIQRLVNADKNVVVVAQSYGGVPSNEAIEGLAWATRQGNGQDGGVIHIFCCCSAFGGDDLPWLEVSGDRLEAKPTTPDKIFYNAMPDIEVRNATDALKPHSYPAFHSPCTYAAWKDVPSTYLYCLKNAAIPLPVQKMMVEEWAQGYPIGTESVDASHSPFYSVPDEVTAAIRRAAGEDI</sequence>
<dbReference type="GO" id="GO:0016787">
    <property type="term" value="F:hydrolase activity"/>
    <property type="evidence" value="ECO:0007669"/>
    <property type="project" value="UniProtKB-KW"/>
</dbReference>
<dbReference type="Pfam" id="PF12697">
    <property type="entry name" value="Abhydrolase_6"/>
    <property type="match status" value="1"/>
</dbReference>
<evidence type="ECO:0000313" key="3">
    <source>
        <dbReference type="Proteomes" id="UP000247810"/>
    </source>
</evidence>
<dbReference type="AlphaFoldDB" id="A0A319EGB3"/>
<dbReference type="VEuPathDB" id="FungiDB:BO71DRAFT_453063"/>
<dbReference type="InterPro" id="IPR052897">
    <property type="entry name" value="Sec-Metab_Biosynth_Hydrolase"/>
</dbReference>
<dbReference type="EMBL" id="KZ826003">
    <property type="protein sequence ID" value="PYH89982.1"/>
    <property type="molecule type" value="Genomic_DNA"/>
</dbReference>
<name>A0A319EGB3_9EURO</name>
<keyword evidence="2" id="KW-0378">Hydrolase</keyword>
<protein>
    <submittedName>
        <fullName evidence="2">Alpha/beta-hydrolase</fullName>
    </submittedName>
</protein>
<dbReference type="InterPro" id="IPR029058">
    <property type="entry name" value="AB_hydrolase_fold"/>
</dbReference>
<dbReference type="SUPFAM" id="SSF53474">
    <property type="entry name" value="alpha/beta-Hydrolases"/>
    <property type="match status" value="1"/>
</dbReference>
<dbReference type="Proteomes" id="UP000247810">
    <property type="component" value="Unassembled WGS sequence"/>
</dbReference>
<reference evidence="2 3" key="1">
    <citation type="submission" date="2018-02" db="EMBL/GenBank/DDBJ databases">
        <title>The genomes of Aspergillus section Nigri reveals drivers in fungal speciation.</title>
        <authorList>
            <consortium name="DOE Joint Genome Institute"/>
            <person name="Vesth T.C."/>
            <person name="Nybo J."/>
            <person name="Theobald S."/>
            <person name="Brandl J."/>
            <person name="Frisvad J.C."/>
            <person name="Nielsen K.F."/>
            <person name="Lyhne E.K."/>
            <person name="Kogle M.E."/>
            <person name="Kuo A."/>
            <person name="Riley R."/>
            <person name="Clum A."/>
            <person name="Nolan M."/>
            <person name="Lipzen A."/>
            <person name="Salamov A."/>
            <person name="Henrissat B."/>
            <person name="Wiebenga A."/>
            <person name="De vries R.P."/>
            <person name="Grigoriev I.V."/>
            <person name="Mortensen U.H."/>
            <person name="Andersen M.R."/>
            <person name="Baker S.E."/>
        </authorList>
    </citation>
    <scope>NUCLEOTIDE SEQUENCE [LARGE SCALE GENOMIC DNA]</scope>
    <source>
        <strain evidence="2 3">CBS 707.79</strain>
    </source>
</reference>
<dbReference type="OrthoDB" id="408373at2759"/>
<keyword evidence="3" id="KW-1185">Reference proteome</keyword>
<dbReference type="STRING" id="1448320.A0A319EGB3"/>
<organism evidence="2 3">
    <name type="scientific">Aspergillus ellipticus CBS 707.79</name>
    <dbReference type="NCBI Taxonomy" id="1448320"/>
    <lineage>
        <taxon>Eukaryota</taxon>
        <taxon>Fungi</taxon>
        <taxon>Dikarya</taxon>
        <taxon>Ascomycota</taxon>
        <taxon>Pezizomycotina</taxon>
        <taxon>Eurotiomycetes</taxon>
        <taxon>Eurotiomycetidae</taxon>
        <taxon>Eurotiales</taxon>
        <taxon>Aspergillaceae</taxon>
        <taxon>Aspergillus</taxon>
        <taxon>Aspergillus subgen. Circumdati</taxon>
    </lineage>
</organism>
<dbReference type="PANTHER" id="PTHR37017">
    <property type="entry name" value="AB HYDROLASE-1 DOMAIN-CONTAINING PROTEIN-RELATED"/>
    <property type="match status" value="1"/>
</dbReference>
<evidence type="ECO:0000313" key="2">
    <source>
        <dbReference type="EMBL" id="PYH89982.1"/>
    </source>
</evidence>
<dbReference type="Gene3D" id="3.40.50.1820">
    <property type="entry name" value="alpha/beta hydrolase"/>
    <property type="match status" value="1"/>
</dbReference>